<dbReference type="HAMAP" id="MF_00692">
    <property type="entry name" value="SelO"/>
    <property type="match status" value="1"/>
</dbReference>
<dbReference type="GO" id="GO:0070733">
    <property type="term" value="F:AMPylase activity"/>
    <property type="evidence" value="ECO:0007669"/>
    <property type="project" value="TreeGrafter"/>
</dbReference>
<evidence type="ECO:0008006" key="10">
    <source>
        <dbReference type="Google" id="ProtNLM"/>
    </source>
</evidence>
<keyword evidence="5" id="KW-0479">Metal-binding</keyword>
<evidence type="ECO:0000256" key="4">
    <source>
        <dbReference type="ARBA" id="ARBA00022695"/>
    </source>
</evidence>
<gene>
    <name evidence="9" type="ORF">METZ01_LOCUS130513</name>
</gene>
<keyword evidence="3" id="KW-0808">Transferase</keyword>
<organism evidence="9">
    <name type="scientific">marine metagenome</name>
    <dbReference type="NCBI Taxonomy" id="408172"/>
    <lineage>
        <taxon>unclassified sequences</taxon>
        <taxon>metagenomes</taxon>
        <taxon>ecological metagenomes</taxon>
    </lineage>
</organism>
<evidence type="ECO:0000256" key="6">
    <source>
        <dbReference type="ARBA" id="ARBA00022741"/>
    </source>
</evidence>
<dbReference type="AlphaFoldDB" id="A0A381YKZ1"/>
<dbReference type="GO" id="GO:0046872">
    <property type="term" value="F:metal ion binding"/>
    <property type="evidence" value="ECO:0007669"/>
    <property type="project" value="UniProtKB-KW"/>
</dbReference>
<dbReference type="InterPro" id="IPR003846">
    <property type="entry name" value="SelO"/>
</dbReference>
<reference evidence="9" key="1">
    <citation type="submission" date="2018-05" db="EMBL/GenBank/DDBJ databases">
        <authorList>
            <person name="Lanie J.A."/>
            <person name="Ng W.-L."/>
            <person name="Kazmierczak K.M."/>
            <person name="Andrzejewski T.M."/>
            <person name="Davidsen T.M."/>
            <person name="Wayne K.J."/>
            <person name="Tettelin H."/>
            <person name="Glass J.I."/>
            <person name="Rusch D."/>
            <person name="Podicherti R."/>
            <person name="Tsui H.-C.T."/>
            <person name="Winkler M.E."/>
        </authorList>
    </citation>
    <scope>NUCLEOTIDE SEQUENCE</scope>
</reference>
<keyword evidence="7" id="KW-0067">ATP-binding</keyword>
<evidence type="ECO:0000313" key="9">
    <source>
        <dbReference type="EMBL" id="SVA77659.1"/>
    </source>
</evidence>
<accession>A0A381YKZ1</accession>
<evidence type="ECO:0000256" key="2">
    <source>
        <dbReference type="ARBA" id="ARBA00009747"/>
    </source>
</evidence>
<name>A0A381YKZ1_9ZZZZ</name>
<dbReference type="GO" id="GO:0005524">
    <property type="term" value="F:ATP binding"/>
    <property type="evidence" value="ECO:0007669"/>
    <property type="project" value="UniProtKB-KW"/>
</dbReference>
<dbReference type="NCBIfam" id="NF000658">
    <property type="entry name" value="PRK00029.1"/>
    <property type="match status" value="1"/>
</dbReference>
<keyword evidence="4" id="KW-0548">Nucleotidyltransferase</keyword>
<dbReference type="PANTHER" id="PTHR32057">
    <property type="entry name" value="PROTEIN ADENYLYLTRANSFERASE SELO, MITOCHONDRIAL"/>
    <property type="match status" value="1"/>
</dbReference>
<keyword evidence="6" id="KW-0547">Nucleotide-binding</keyword>
<dbReference type="Pfam" id="PF02696">
    <property type="entry name" value="SelO"/>
    <property type="match status" value="1"/>
</dbReference>
<proteinExistence type="inferred from homology"/>
<protein>
    <recommendedName>
        <fullName evidence="10">Selenoprotein O</fullName>
    </recommendedName>
</protein>
<comment type="similarity">
    <text evidence="2">Belongs to the SELO family.</text>
</comment>
<dbReference type="EMBL" id="UINC01018479">
    <property type="protein sequence ID" value="SVA77659.1"/>
    <property type="molecule type" value="Genomic_DNA"/>
</dbReference>
<evidence type="ECO:0000256" key="3">
    <source>
        <dbReference type="ARBA" id="ARBA00022679"/>
    </source>
</evidence>
<comment type="cofactor">
    <cofactor evidence="1">
        <name>Mg(2+)</name>
        <dbReference type="ChEBI" id="CHEBI:18420"/>
    </cofactor>
</comment>
<dbReference type="PANTHER" id="PTHR32057:SF14">
    <property type="entry name" value="PROTEIN ADENYLYLTRANSFERASE SELO, MITOCHONDRIAL"/>
    <property type="match status" value="1"/>
</dbReference>
<evidence type="ECO:0000256" key="7">
    <source>
        <dbReference type="ARBA" id="ARBA00022840"/>
    </source>
</evidence>
<evidence type="ECO:0000256" key="1">
    <source>
        <dbReference type="ARBA" id="ARBA00001946"/>
    </source>
</evidence>
<evidence type="ECO:0000256" key="5">
    <source>
        <dbReference type="ARBA" id="ARBA00022723"/>
    </source>
</evidence>
<sequence length="501" mass="56270">MPHQNNQLSGINGNIVNFDNSYSCLPEEFFQRINPAPVKSPKLIIFNNSLGENLGFDVNQTNEYYAQIFSGNIIPNGASPIALAYAGHQFGHFVNQLGDGRAVLLGEVTDPNKQRHDIQLKGSGQTQFSRQGDGRSPLGPVIREYVLSEAMHSLNVPTTRSLAAVSSGEQVYRDTPLPGAILTRVAKSHIRIGTFEYFASLKQLKNLKTLSDYTIDRHYPEVKSSKNCYLSLLNAVSNRQAELIAHWMSIGFIHGVMNTDNTSIAGETIDYGPCAFMDTYDPSTVFSSIDHHGRYSFGNQPQIIEWNLACFATCLIPLIDEDPSKAKKQAGELIKDVSVKINKAIMDKMRQKIGLSSKQKTAHQLLEKLLKIMLDNHSDYTLTFRYLSDVLGEKGDSKFKEQFTTQDEISKWLVEWQSCIDNQGQPKEKICQSMRLVNPAFIPRNHLIERIIKAAVDHDDYSEMKTLSSILSNPYKEQNVDIDYMSPPEPSEKVYQTFCGT</sequence>
<evidence type="ECO:0000256" key="8">
    <source>
        <dbReference type="ARBA" id="ARBA00022842"/>
    </source>
</evidence>
<keyword evidence="8" id="KW-0460">Magnesium</keyword>